<gene>
    <name evidence="1" type="ORF">LC_TR16895_c0_g1_i1_g.58399</name>
</gene>
<reference evidence="1" key="1">
    <citation type="submission" date="2016-07" db="EMBL/GenBank/DDBJ databases">
        <title>De novo transcriptome assembly of four accessions of the metal hyperaccumulator plant Noccaea caerulescens.</title>
        <authorList>
            <person name="Blande D."/>
            <person name="Halimaa P."/>
            <person name="Tervahauta A.I."/>
            <person name="Aarts M.G."/>
            <person name="Karenlampi S.O."/>
        </authorList>
    </citation>
    <scope>NUCLEOTIDE SEQUENCE</scope>
</reference>
<evidence type="ECO:0000313" key="1">
    <source>
        <dbReference type="EMBL" id="JAU32476.1"/>
    </source>
</evidence>
<accession>A0A1J3ETF6</accession>
<dbReference type="EMBL" id="GEVK01020356">
    <property type="protein sequence ID" value="JAU32476.1"/>
    <property type="molecule type" value="Transcribed_RNA"/>
</dbReference>
<dbReference type="AlphaFoldDB" id="A0A1J3ETF6"/>
<name>A0A1J3ETF6_NOCCA</name>
<protein>
    <submittedName>
        <fullName evidence="1">Uncharacterized protein</fullName>
    </submittedName>
</protein>
<proteinExistence type="predicted"/>
<organism evidence="1">
    <name type="scientific">Noccaea caerulescens</name>
    <name type="common">Alpine penny-cress</name>
    <name type="synonym">Thlaspi caerulescens</name>
    <dbReference type="NCBI Taxonomy" id="107243"/>
    <lineage>
        <taxon>Eukaryota</taxon>
        <taxon>Viridiplantae</taxon>
        <taxon>Streptophyta</taxon>
        <taxon>Embryophyta</taxon>
        <taxon>Tracheophyta</taxon>
        <taxon>Spermatophyta</taxon>
        <taxon>Magnoliopsida</taxon>
        <taxon>eudicotyledons</taxon>
        <taxon>Gunneridae</taxon>
        <taxon>Pentapetalae</taxon>
        <taxon>rosids</taxon>
        <taxon>malvids</taxon>
        <taxon>Brassicales</taxon>
        <taxon>Brassicaceae</taxon>
        <taxon>Coluteocarpeae</taxon>
        <taxon>Noccaea</taxon>
    </lineage>
</organism>
<sequence>MSFSDVHSAAAVNQGIPLPVPVALIGAGEQWMKSLHGHQPTSCALSKLSVDEALSVLVRDTVSSGSGVEHGTRNYEQAVDRTGEAEWSFPNLQELIEQYNSEKLRLESVSGKHVQVLGAFMASYSRLRLLHEKTSHLRKLLLETEKEMACCEAETLEFGASCREVAGEMAESQKRMQETADKLGKKVEVLKQKEFVDMKRRRS</sequence>